<sequence>MTWRCSRCCAPWSGPARFCRGAPSWPWTTWSAYRWIAPRIGRWFLGAGRHGTTSLPYGVAYVALPELLDAPLVTADRRLAEATGPRCTVEVLSPRKA</sequence>
<dbReference type="Proteomes" id="UP000035721">
    <property type="component" value="Unassembled WGS sequence"/>
</dbReference>
<gene>
    <name evidence="1" type="ORF">BN12_280008</name>
</gene>
<organism evidence="1 2">
    <name type="scientific">Nostocoides japonicum T1-X7</name>
    <dbReference type="NCBI Taxonomy" id="1194083"/>
    <lineage>
        <taxon>Bacteria</taxon>
        <taxon>Bacillati</taxon>
        <taxon>Actinomycetota</taxon>
        <taxon>Actinomycetes</taxon>
        <taxon>Micrococcales</taxon>
        <taxon>Intrasporangiaceae</taxon>
        <taxon>Nostocoides</taxon>
    </lineage>
</organism>
<accession>A0A077LZQ2</accession>
<dbReference type="AlphaFoldDB" id="A0A077LZQ2"/>
<protein>
    <submittedName>
        <fullName evidence="1">Uncharacterized protein</fullName>
    </submittedName>
</protein>
<reference evidence="1 2" key="1">
    <citation type="journal article" date="2013" name="ISME J.">
        <title>A metabolic model for members of the genus Tetrasphaera involved in enhanced biological phosphorus removal.</title>
        <authorList>
            <person name="Kristiansen R."/>
            <person name="Nguyen H.T.T."/>
            <person name="Saunders A.M."/>
            <person name="Nielsen J.L."/>
            <person name="Wimmer R."/>
            <person name="Le V.Q."/>
            <person name="McIlroy S.J."/>
            <person name="Petrovski S."/>
            <person name="Seviour R.J."/>
            <person name="Calteau A."/>
            <person name="Nielsen K.L."/>
            <person name="Nielsen P.H."/>
        </authorList>
    </citation>
    <scope>NUCLEOTIDE SEQUENCE [LARGE SCALE GENOMIC DNA]</scope>
    <source>
        <strain evidence="1 2">T1-X7</strain>
    </source>
</reference>
<comment type="caution">
    <text evidence="1">The sequence shown here is derived from an EMBL/GenBank/DDBJ whole genome shotgun (WGS) entry which is preliminary data.</text>
</comment>
<name>A0A077LZQ2_9MICO</name>
<dbReference type="EMBL" id="CAJB01000201">
    <property type="protein sequence ID" value="CCH78352.1"/>
    <property type="molecule type" value="Genomic_DNA"/>
</dbReference>
<proteinExistence type="predicted"/>
<keyword evidence="2" id="KW-1185">Reference proteome</keyword>
<evidence type="ECO:0000313" key="1">
    <source>
        <dbReference type="EMBL" id="CCH78352.1"/>
    </source>
</evidence>
<evidence type="ECO:0000313" key="2">
    <source>
        <dbReference type="Proteomes" id="UP000035721"/>
    </source>
</evidence>